<dbReference type="EMBL" id="CAUYUJ010015319">
    <property type="protein sequence ID" value="CAK0852518.1"/>
    <property type="molecule type" value="Genomic_DNA"/>
</dbReference>
<evidence type="ECO:0000313" key="2">
    <source>
        <dbReference type="EMBL" id="CAK0852518.1"/>
    </source>
</evidence>
<dbReference type="InterPro" id="IPR001214">
    <property type="entry name" value="SET_dom"/>
</dbReference>
<dbReference type="EMBL" id="CAUYUJ010016516">
    <property type="protein sequence ID" value="CAK0866214.1"/>
    <property type="molecule type" value="Genomic_DNA"/>
</dbReference>
<dbReference type="Pfam" id="PF00856">
    <property type="entry name" value="SET"/>
    <property type="match status" value="1"/>
</dbReference>
<dbReference type="Gene3D" id="2.170.270.10">
    <property type="entry name" value="SET domain"/>
    <property type="match status" value="1"/>
</dbReference>
<evidence type="ECO:0000259" key="1">
    <source>
        <dbReference type="PROSITE" id="PS50280"/>
    </source>
</evidence>
<gene>
    <name evidence="2" type="ORF">PCOR1329_LOCUS44272</name>
    <name evidence="3" type="ORF">PCOR1329_LOCUS53463</name>
</gene>
<dbReference type="InterPro" id="IPR053185">
    <property type="entry name" value="SET_domain_protein"/>
</dbReference>
<dbReference type="SUPFAM" id="SSF82199">
    <property type="entry name" value="SET domain"/>
    <property type="match status" value="1"/>
</dbReference>
<dbReference type="PROSITE" id="PS50280">
    <property type="entry name" value="SET"/>
    <property type="match status" value="1"/>
</dbReference>
<proteinExistence type="predicted"/>
<dbReference type="PANTHER" id="PTHR47332">
    <property type="entry name" value="SET DOMAIN-CONTAINING PROTEIN 5"/>
    <property type="match status" value="1"/>
</dbReference>
<dbReference type="InterPro" id="IPR046341">
    <property type="entry name" value="SET_dom_sf"/>
</dbReference>
<keyword evidence="4" id="KW-1185">Reference proteome</keyword>
<comment type="caution">
    <text evidence="2">The sequence shown here is derived from an EMBL/GenBank/DDBJ whole genome shotgun (WGS) entry which is preliminary data.</text>
</comment>
<name>A0ABN9U166_9DINO</name>
<feature type="domain" description="SET" evidence="1">
    <location>
        <begin position="1"/>
        <end position="142"/>
    </location>
</feature>
<evidence type="ECO:0000313" key="3">
    <source>
        <dbReference type="EMBL" id="CAK0866214.1"/>
    </source>
</evidence>
<evidence type="ECO:0000313" key="4">
    <source>
        <dbReference type="Proteomes" id="UP001189429"/>
    </source>
</evidence>
<protein>
    <recommendedName>
        <fullName evidence="1">SET domain-containing protein</fullName>
    </recommendedName>
</protein>
<accession>A0ABN9U166</accession>
<dbReference type="PANTHER" id="PTHR47332:SF4">
    <property type="entry name" value="SET DOMAIN-CONTAINING PROTEIN 5"/>
    <property type="match status" value="1"/>
</dbReference>
<dbReference type="Proteomes" id="UP001189429">
    <property type="component" value="Unassembled WGS sequence"/>
</dbReference>
<organism evidence="2 4">
    <name type="scientific">Prorocentrum cordatum</name>
    <dbReference type="NCBI Taxonomy" id="2364126"/>
    <lineage>
        <taxon>Eukaryota</taxon>
        <taxon>Sar</taxon>
        <taxon>Alveolata</taxon>
        <taxon>Dinophyceae</taxon>
        <taxon>Prorocentrales</taxon>
        <taxon>Prorocentraceae</taxon>
        <taxon>Prorocentrum</taxon>
    </lineage>
</organism>
<sequence length="277" mass="30048">MAAARDFAEGELVLCEEPLLAFELFGASPRQEVLAQFQALAEERKTLVADLSDCYALPGRPKSLHGIVETNNIAVYSLGLEAAASAPASALGVVGNLLSRMNHSCAPSCEASWTSSRRASGRIQVRTSSAVQEGAELTLFYEGGLHLRAPRAERQGALSGYGFRCACEVCRLQGEEAQRSDERRARMGHVWRGLCSGGAEDAARPAPEALQELLRLYDEEGILAHSMRFQATRLALEGSTAPEEALQLHGAALGHLAAWLGEEHPSVEWWRRRAPEQ</sequence>
<reference evidence="2" key="1">
    <citation type="submission" date="2023-10" db="EMBL/GenBank/DDBJ databases">
        <authorList>
            <person name="Chen Y."/>
            <person name="Shah S."/>
            <person name="Dougan E. K."/>
            <person name="Thang M."/>
            <person name="Chan C."/>
        </authorList>
    </citation>
    <scope>NUCLEOTIDE SEQUENCE [LARGE SCALE GENOMIC DNA]</scope>
</reference>